<gene>
    <name evidence="5" type="ORF">GCM10008098_22020</name>
</gene>
<evidence type="ECO:0000256" key="3">
    <source>
        <dbReference type="SAM" id="SignalP"/>
    </source>
</evidence>
<comment type="subcellular location">
    <subcellularLocation>
        <location evidence="1">Membrane</location>
    </subcellularLocation>
</comment>
<evidence type="ECO:0000259" key="4">
    <source>
        <dbReference type="Pfam" id="PF05433"/>
    </source>
</evidence>
<feature type="chain" id="PRO_5046458785" description="Glycine zipper 2TM domain-containing protein" evidence="3">
    <location>
        <begin position="26"/>
        <end position="113"/>
    </location>
</feature>
<dbReference type="Pfam" id="PF05433">
    <property type="entry name" value="Rick_17kDa_Anti"/>
    <property type="match status" value="1"/>
</dbReference>
<name>A0ABQ2ZWW1_9GAMM</name>
<feature type="domain" description="Glycine zipper 2TM" evidence="4">
    <location>
        <begin position="51"/>
        <end position="91"/>
    </location>
</feature>
<dbReference type="PANTHER" id="PTHR35603">
    <property type="match status" value="1"/>
</dbReference>
<evidence type="ECO:0000313" key="6">
    <source>
        <dbReference type="Proteomes" id="UP000621898"/>
    </source>
</evidence>
<dbReference type="PANTHER" id="PTHR35603:SF2">
    <property type="entry name" value="OUTER MEMBRANE LIPOPROTEIN"/>
    <property type="match status" value="1"/>
</dbReference>
<reference evidence="6" key="1">
    <citation type="journal article" date="2019" name="Int. J. Syst. Evol. Microbiol.">
        <title>The Global Catalogue of Microorganisms (GCM) 10K type strain sequencing project: providing services to taxonomists for standard genome sequencing and annotation.</title>
        <authorList>
            <consortium name="The Broad Institute Genomics Platform"/>
            <consortium name="The Broad Institute Genome Sequencing Center for Infectious Disease"/>
            <person name="Wu L."/>
            <person name="Ma J."/>
        </authorList>
    </citation>
    <scope>NUCLEOTIDE SEQUENCE [LARGE SCALE GENOMIC DNA]</scope>
    <source>
        <strain evidence="6">KCTC 22232</strain>
    </source>
</reference>
<organism evidence="5 6">
    <name type="scientific">Rhodanobacter panaciterrae</name>
    <dbReference type="NCBI Taxonomy" id="490572"/>
    <lineage>
        <taxon>Bacteria</taxon>
        <taxon>Pseudomonadati</taxon>
        <taxon>Pseudomonadota</taxon>
        <taxon>Gammaproteobacteria</taxon>
        <taxon>Lysobacterales</taxon>
        <taxon>Rhodanobacteraceae</taxon>
        <taxon>Rhodanobacter</taxon>
    </lineage>
</organism>
<evidence type="ECO:0000313" key="5">
    <source>
        <dbReference type="EMBL" id="GGY28447.1"/>
    </source>
</evidence>
<comment type="caution">
    <text evidence="5">The sequence shown here is derived from an EMBL/GenBank/DDBJ whole genome shotgun (WGS) entry which is preliminary data.</text>
</comment>
<keyword evidence="3" id="KW-0732">Signal</keyword>
<accession>A0ABQ2ZWW1</accession>
<dbReference type="RefSeq" id="WP_189441274.1">
    <property type="nucleotide sequence ID" value="NZ_BMXT01000002.1"/>
</dbReference>
<dbReference type="EMBL" id="BMXT01000002">
    <property type="protein sequence ID" value="GGY28447.1"/>
    <property type="molecule type" value="Genomic_DNA"/>
</dbReference>
<dbReference type="Proteomes" id="UP000621898">
    <property type="component" value="Unassembled WGS sequence"/>
</dbReference>
<dbReference type="InterPro" id="IPR051407">
    <property type="entry name" value="Bact_OM_lipoprot/Surf_antigen"/>
</dbReference>
<sequence>MKKSLILMASLALAAPALITMPVQAQGRHHRVVCENVRVKHIDSKDNHRIIGTGIGAVAGGLLGHQVGGGKGKTLATVGGAVAGGYVGNRVQKNAQNKKAYYTTERRCHDVYD</sequence>
<protein>
    <recommendedName>
        <fullName evidence="4">Glycine zipper 2TM domain-containing protein</fullName>
    </recommendedName>
</protein>
<keyword evidence="2" id="KW-0472">Membrane</keyword>
<dbReference type="NCBIfam" id="NF008437">
    <property type="entry name" value="PRK11280.1"/>
    <property type="match status" value="1"/>
</dbReference>
<keyword evidence="6" id="KW-1185">Reference proteome</keyword>
<evidence type="ECO:0000256" key="2">
    <source>
        <dbReference type="ARBA" id="ARBA00023136"/>
    </source>
</evidence>
<evidence type="ECO:0000256" key="1">
    <source>
        <dbReference type="ARBA" id="ARBA00004370"/>
    </source>
</evidence>
<dbReference type="InterPro" id="IPR008816">
    <property type="entry name" value="Gly_zipper_2TM_dom"/>
</dbReference>
<feature type="signal peptide" evidence="3">
    <location>
        <begin position="1"/>
        <end position="25"/>
    </location>
</feature>
<proteinExistence type="predicted"/>